<gene>
    <name evidence="3" type="ORF">SAMN04487864_101405</name>
</gene>
<proteinExistence type="predicted"/>
<feature type="transmembrane region" description="Helical" evidence="1">
    <location>
        <begin position="12"/>
        <end position="33"/>
    </location>
</feature>
<dbReference type="AlphaFoldDB" id="A0A1G6I2D0"/>
<reference evidence="4" key="1">
    <citation type="submission" date="2016-10" db="EMBL/GenBank/DDBJ databases">
        <authorList>
            <person name="Varghese N."/>
            <person name="Submissions S."/>
        </authorList>
    </citation>
    <scope>NUCLEOTIDE SEQUENCE [LARGE SCALE GENOMIC DNA]</scope>
    <source>
        <strain evidence="4">DSM 11005</strain>
    </source>
</reference>
<evidence type="ECO:0000313" key="3">
    <source>
        <dbReference type="EMBL" id="SDC00692.1"/>
    </source>
</evidence>
<dbReference type="EMBL" id="FMYW01000001">
    <property type="protein sequence ID" value="SDC00692.1"/>
    <property type="molecule type" value="Genomic_DNA"/>
</dbReference>
<dbReference type="Pfam" id="PF07811">
    <property type="entry name" value="TadE"/>
    <property type="match status" value="1"/>
</dbReference>
<evidence type="ECO:0000313" key="4">
    <source>
        <dbReference type="Proteomes" id="UP000198943"/>
    </source>
</evidence>
<dbReference type="OrthoDB" id="1669311at2"/>
<keyword evidence="1" id="KW-0472">Membrane</keyword>
<keyword evidence="1" id="KW-1133">Transmembrane helix</keyword>
<accession>A0A1G6I2D0</accession>
<dbReference type="Proteomes" id="UP000198943">
    <property type="component" value="Unassembled WGS sequence"/>
</dbReference>
<dbReference type="RefSeq" id="WP_093729149.1">
    <property type="nucleotide sequence ID" value="NZ_FMYW01000001.1"/>
</dbReference>
<keyword evidence="1" id="KW-0812">Transmembrane</keyword>
<sequence>MKKHKGQAIVEFALVLPLFLLLMYGIIYSGMMFHDYSTLSNIARASAREAALTTLPSGATRYTEIENDYMPLLDNLMTTLYTKAATNPIVIVPEGVNGVQATINMQLNTRGYFVELILPPSFGVQYYMRKEPTS</sequence>
<evidence type="ECO:0000256" key="1">
    <source>
        <dbReference type="SAM" id="Phobius"/>
    </source>
</evidence>
<keyword evidence="4" id="KW-1185">Reference proteome</keyword>
<evidence type="ECO:0000259" key="2">
    <source>
        <dbReference type="Pfam" id="PF07811"/>
    </source>
</evidence>
<feature type="domain" description="TadE-like" evidence="2">
    <location>
        <begin position="6"/>
        <end position="48"/>
    </location>
</feature>
<organism evidence="3 4">
    <name type="scientific">Succiniclasticum ruminis</name>
    <dbReference type="NCBI Taxonomy" id="40841"/>
    <lineage>
        <taxon>Bacteria</taxon>
        <taxon>Bacillati</taxon>
        <taxon>Bacillota</taxon>
        <taxon>Negativicutes</taxon>
        <taxon>Acidaminococcales</taxon>
        <taxon>Acidaminococcaceae</taxon>
        <taxon>Succiniclasticum</taxon>
    </lineage>
</organism>
<dbReference type="InterPro" id="IPR012495">
    <property type="entry name" value="TadE-like_dom"/>
</dbReference>
<name>A0A1G6I2D0_9FIRM</name>
<protein>
    <submittedName>
        <fullName evidence="3">TadE-like protein</fullName>
    </submittedName>
</protein>